<proteinExistence type="predicted"/>
<dbReference type="GO" id="GO:0016020">
    <property type="term" value="C:membrane"/>
    <property type="evidence" value="ECO:0007669"/>
    <property type="project" value="GOC"/>
</dbReference>
<dbReference type="EC" id="2.3.1.129" evidence="7"/>
<dbReference type="GO" id="GO:0009245">
    <property type="term" value="P:lipid A biosynthetic process"/>
    <property type="evidence" value="ECO:0007669"/>
    <property type="project" value="UniProtKB-KW"/>
</dbReference>
<evidence type="ECO:0000259" key="6">
    <source>
        <dbReference type="Pfam" id="PF13720"/>
    </source>
</evidence>
<dbReference type="PANTHER" id="PTHR43480">
    <property type="entry name" value="ACYL-[ACYL-CARRIER-PROTEIN]--UDP-N-ACETYLGLUCOSAMINE O-ACYLTRANSFERASE"/>
    <property type="match status" value="1"/>
</dbReference>
<dbReference type="InterPro" id="IPR010137">
    <property type="entry name" value="Lipid_A_LpxA"/>
</dbReference>
<dbReference type="EMBL" id="CP016094">
    <property type="protein sequence ID" value="AOS44669.1"/>
    <property type="molecule type" value="Genomic_DNA"/>
</dbReference>
<dbReference type="Pfam" id="PF13720">
    <property type="entry name" value="Acetyltransf_11"/>
    <property type="match status" value="1"/>
</dbReference>
<dbReference type="PATRIC" id="fig|1838286.3.peg.1748"/>
<dbReference type="Proteomes" id="UP000095228">
    <property type="component" value="Chromosome"/>
</dbReference>
<sequence>MSVHPTAIIEEGVQLGAGCTIHPHAIIKRGTVLGDGVAVHPFAVVGGDPNFLKFDAATVSGVRIGAGTVIREHASINRSIYAGKDTVVGARCYLMANAHVGHDCTVGDDVVLATNIMLGGHTDVGSFTFFGGGAGAHQFCRIGEGVMIAGLARITQDLAPFLLVAERNEVSGLNLVGLKRRGVAREAIGELKDCYRAVFAGGDPRKLAAARLAAGVRSAEARRFLEFFAGGKRGFARPDAALAGPADDSA</sequence>
<keyword evidence="2" id="KW-0441">Lipid A biosynthesis</keyword>
<evidence type="ECO:0000256" key="1">
    <source>
        <dbReference type="ARBA" id="ARBA00022516"/>
    </source>
</evidence>
<keyword evidence="3 7" id="KW-0808">Transferase</keyword>
<protein>
    <submittedName>
        <fullName evidence="7">Acyl-[acyl-carrier-protein]--UDP-N-acetylglucosamine O-acyltransferase</fullName>
        <ecNumber evidence="7">2.3.1.129</ecNumber>
    </submittedName>
</protein>
<keyword evidence="1" id="KW-0444">Lipid biosynthesis</keyword>
<dbReference type="InterPro" id="IPR011004">
    <property type="entry name" value="Trimer_LpxA-like_sf"/>
</dbReference>
<dbReference type="Gene3D" id="2.160.10.10">
    <property type="entry name" value="Hexapeptide repeat proteins"/>
    <property type="match status" value="1"/>
</dbReference>
<evidence type="ECO:0000256" key="3">
    <source>
        <dbReference type="ARBA" id="ARBA00022679"/>
    </source>
</evidence>
<dbReference type="InterPro" id="IPR029098">
    <property type="entry name" value="Acetyltransf_C"/>
</dbReference>
<dbReference type="PANTHER" id="PTHR43480:SF1">
    <property type="entry name" value="ACYL-[ACYL-CARRIER-PROTEIN]--UDP-N-ACETYLGLUCOSAMINE O-ACYLTRANSFERASE, MITOCHONDRIAL-RELATED"/>
    <property type="match status" value="1"/>
</dbReference>
<dbReference type="PIRSF" id="PIRSF000456">
    <property type="entry name" value="UDP-GlcNAc_acltr"/>
    <property type="match status" value="1"/>
</dbReference>
<dbReference type="Pfam" id="PF00132">
    <property type="entry name" value="Hexapep"/>
    <property type="match status" value="1"/>
</dbReference>
<dbReference type="RefSeq" id="WP_069961899.1">
    <property type="nucleotide sequence ID" value="NZ_CP016094.1"/>
</dbReference>
<evidence type="ECO:0000313" key="7">
    <source>
        <dbReference type="EMBL" id="AOS44669.1"/>
    </source>
</evidence>
<dbReference type="InterPro" id="IPR037157">
    <property type="entry name" value="Acetyltransf_C_sf"/>
</dbReference>
<evidence type="ECO:0000313" key="8">
    <source>
        <dbReference type="Proteomes" id="UP000095228"/>
    </source>
</evidence>
<reference evidence="7 8" key="1">
    <citation type="submission" date="2016-06" db="EMBL/GenBank/DDBJ databases">
        <title>Three novel species with peptidoglycan cell walls form the new genus Lacunisphaera gen. nov. in the family Opitutaceae of the verrucomicrobial subdivision 4.</title>
        <authorList>
            <person name="Rast P."/>
            <person name="Gloeckner I."/>
            <person name="Jogler M."/>
            <person name="Boedeker C."/>
            <person name="Jeske O."/>
            <person name="Wiegand S."/>
            <person name="Reinhardt R."/>
            <person name="Schumann P."/>
            <person name="Rohde M."/>
            <person name="Spring S."/>
            <person name="Gloeckner F.O."/>
            <person name="Jogler C."/>
        </authorList>
    </citation>
    <scope>NUCLEOTIDE SEQUENCE [LARGE SCALE GENOMIC DNA]</scope>
    <source>
        <strain evidence="7 8">IG16b</strain>
    </source>
</reference>
<evidence type="ECO:0000256" key="2">
    <source>
        <dbReference type="ARBA" id="ARBA00022556"/>
    </source>
</evidence>
<organism evidence="7 8">
    <name type="scientific">Lacunisphaera limnophila</name>
    <dbReference type="NCBI Taxonomy" id="1838286"/>
    <lineage>
        <taxon>Bacteria</taxon>
        <taxon>Pseudomonadati</taxon>
        <taxon>Verrucomicrobiota</taxon>
        <taxon>Opitutia</taxon>
        <taxon>Opitutales</taxon>
        <taxon>Opitutaceae</taxon>
        <taxon>Lacunisphaera</taxon>
    </lineage>
</organism>
<dbReference type="SUPFAM" id="SSF51161">
    <property type="entry name" value="Trimeric LpxA-like enzymes"/>
    <property type="match status" value="1"/>
</dbReference>
<accession>A0A1D8AUU7</accession>
<dbReference type="NCBIfam" id="NF003657">
    <property type="entry name" value="PRK05289.1"/>
    <property type="match status" value="1"/>
</dbReference>
<keyword evidence="8" id="KW-1185">Reference proteome</keyword>
<name>A0A1D8AUU7_9BACT</name>
<gene>
    <name evidence="7" type="primary">lpxA_1</name>
    <name evidence="7" type="ORF">Verru16b_01736</name>
</gene>
<dbReference type="AlphaFoldDB" id="A0A1D8AUU7"/>
<keyword evidence="4" id="KW-0443">Lipid metabolism</keyword>
<dbReference type="Gene3D" id="1.20.1180.10">
    <property type="entry name" value="Udp N-acetylglucosamine O-acyltransferase, C-terminal domain"/>
    <property type="match status" value="1"/>
</dbReference>
<dbReference type="GO" id="GO:0008780">
    <property type="term" value="F:acyl-[acyl-carrier-protein]-UDP-N-acetylglucosamine O-acyltransferase activity"/>
    <property type="evidence" value="ECO:0007669"/>
    <property type="project" value="UniProtKB-EC"/>
</dbReference>
<dbReference type="OrthoDB" id="9807278at2"/>
<dbReference type="InterPro" id="IPR001451">
    <property type="entry name" value="Hexapep"/>
</dbReference>
<dbReference type="STRING" id="1838286.Verru16b_01736"/>
<feature type="domain" description="UDP N-acetylglucosamine O-acyltransferase C-terminal" evidence="6">
    <location>
        <begin position="157"/>
        <end position="235"/>
    </location>
</feature>
<dbReference type="KEGG" id="obg:Verru16b_01736"/>
<evidence type="ECO:0000256" key="5">
    <source>
        <dbReference type="ARBA" id="ARBA00023315"/>
    </source>
</evidence>
<evidence type="ECO:0000256" key="4">
    <source>
        <dbReference type="ARBA" id="ARBA00023098"/>
    </source>
</evidence>
<keyword evidence="5 7" id="KW-0012">Acyltransferase</keyword>